<dbReference type="PANTHER" id="PTHR45947">
    <property type="entry name" value="SULFOQUINOVOSYL TRANSFERASE SQD2"/>
    <property type="match status" value="1"/>
</dbReference>
<dbReference type="Pfam" id="PF00534">
    <property type="entry name" value="Glycos_transf_1"/>
    <property type="match status" value="1"/>
</dbReference>
<dbReference type="Gene3D" id="3.40.50.2000">
    <property type="entry name" value="Glycogen Phosphorylase B"/>
    <property type="match status" value="2"/>
</dbReference>
<evidence type="ECO:0000259" key="1">
    <source>
        <dbReference type="Pfam" id="PF00534"/>
    </source>
</evidence>
<sequence length="390" mass="45322">MKILIIHTHYHFKGGEDAVVEHEIELLKQYYDVEVLYFQNHLGFQGALQFLLSIWNFVSISEVKQKIKEFQPDIIHVHNWHFAMGPLLFRAISKLGIPIVHTIHNYRLLCPSAILFHNQNLFTNSLTQRFPWTSIRNKVYRSSRTQTFWIAFTIWLHKKIGTWNKINAYICLTPFAADVFQKSNFGISKERFVIKPNFTTVIENSNAIKRENHYLFIGRLSEEKGVEILVKAFQNTSFKLRIAGDGPLKESVLKVCEKSANIIYLGNLSKEKVIAELYKCQALIFPSVWYEGMPMTIIEAFSTSTPVIASRIGAMSSMISDAENGFLFESGNENNLIETLNKFNLLSSSEKEQIYLNTYHSYQNQYSPKLQKLYFDSIYNKVLKEKKRLY</sequence>
<gene>
    <name evidence="3" type="ORF">ACFQ0S_04015</name>
</gene>
<feature type="domain" description="Glycosyl transferase family 1" evidence="1">
    <location>
        <begin position="203"/>
        <end position="347"/>
    </location>
</feature>
<dbReference type="EMBL" id="JBHTIZ010000011">
    <property type="protein sequence ID" value="MFD0983638.1"/>
    <property type="molecule type" value="Genomic_DNA"/>
</dbReference>
<dbReference type="Pfam" id="PF13439">
    <property type="entry name" value="Glyco_transf_4"/>
    <property type="match status" value="1"/>
</dbReference>
<name>A0ABW3J0Q6_9FLAO</name>
<dbReference type="InterPro" id="IPR001296">
    <property type="entry name" value="Glyco_trans_1"/>
</dbReference>
<protein>
    <submittedName>
        <fullName evidence="3">Glycosyltransferase</fullName>
        <ecNumber evidence="3">2.4.-.-</ecNumber>
    </submittedName>
</protein>
<dbReference type="InterPro" id="IPR050194">
    <property type="entry name" value="Glycosyltransferase_grp1"/>
</dbReference>
<evidence type="ECO:0000313" key="4">
    <source>
        <dbReference type="Proteomes" id="UP001597051"/>
    </source>
</evidence>
<dbReference type="PANTHER" id="PTHR45947:SF13">
    <property type="entry name" value="TRANSFERASE"/>
    <property type="match status" value="1"/>
</dbReference>
<keyword evidence="3" id="KW-0808">Transferase</keyword>
<evidence type="ECO:0000259" key="2">
    <source>
        <dbReference type="Pfam" id="PF13439"/>
    </source>
</evidence>
<accession>A0ABW3J0Q6</accession>
<dbReference type="EC" id="2.4.-.-" evidence="3"/>
<feature type="domain" description="Glycosyltransferase subfamily 4-like N-terminal" evidence="2">
    <location>
        <begin position="51"/>
        <end position="198"/>
    </location>
</feature>
<evidence type="ECO:0000313" key="3">
    <source>
        <dbReference type="EMBL" id="MFD0983638.1"/>
    </source>
</evidence>
<dbReference type="SUPFAM" id="SSF53756">
    <property type="entry name" value="UDP-Glycosyltransferase/glycogen phosphorylase"/>
    <property type="match status" value="1"/>
</dbReference>
<dbReference type="RefSeq" id="WP_379754212.1">
    <property type="nucleotide sequence ID" value="NZ_JBHSYB010000012.1"/>
</dbReference>
<keyword evidence="3" id="KW-0328">Glycosyltransferase</keyword>
<proteinExistence type="predicted"/>
<dbReference type="Proteomes" id="UP001597051">
    <property type="component" value="Unassembled WGS sequence"/>
</dbReference>
<comment type="caution">
    <text evidence="3">The sequence shown here is derived from an EMBL/GenBank/DDBJ whole genome shotgun (WGS) entry which is preliminary data.</text>
</comment>
<dbReference type="InterPro" id="IPR028098">
    <property type="entry name" value="Glyco_trans_4-like_N"/>
</dbReference>
<reference evidence="4" key="1">
    <citation type="journal article" date="2019" name="Int. J. Syst. Evol. Microbiol.">
        <title>The Global Catalogue of Microorganisms (GCM) 10K type strain sequencing project: providing services to taxonomists for standard genome sequencing and annotation.</title>
        <authorList>
            <consortium name="The Broad Institute Genomics Platform"/>
            <consortium name="The Broad Institute Genome Sequencing Center for Infectious Disease"/>
            <person name="Wu L."/>
            <person name="Ma J."/>
        </authorList>
    </citation>
    <scope>NUCLEOTIDE SEQUENCE [LARGE SCALE GENOMIC DNA]</scope>
    <source>
        <strain evidence="4">CECT 7649</strain>
    </source>
</reference>
<dbReference type="GO" id="GO:0016757">
    <property type="term" value="F:glycosyltransferase activity"/>
    <property type="evidence" value="ECO:0007669"/>
    <property type="project" value="UniProtKB-KW"/>
</dbReference>
<organism evidence="3 4">
    <name type="scientific">Flavobacterium myungsuense</name>
    <dbReference type="NCBI Taxonomy" id="651823"/>
    <lineage>
        <taxon>Bacteria</taxon>
        <taxon>Pseudomonadati</taxon>
        <taxon>Bacteroidota</taxon>
        <taxon>Flavobacteriia</taxon>
        <taxon>Flavobacteriales</taxon>
        <taxon>Flavobacteriaceae</taxon>
        <taxon>Flavobacterium</taxon>
    </lineage>
</organism>
<keyword evidence="4" id="KW-1185">Reference proteome</keyword>